<reference evidence="2 3" key="1">
    <citation type="submission" date="2023-09" db="EMBL/GenBank/DDBJ databases">
        <title>Nesidiocoris tenuis whole genome shotgun sequence.</title>
        <authorList>
            <person name="Shibata T."/>
            <person name="Shimoda M."/>
            <person name="Kobayashi T."/>
            <person name="Uehara T."/>
        </authorList>
    </citation>
    <scope>NUCLEOTIDE SEQUENCE [LARGE SCALE GENOMIC DNA]</scope>
    <source>
        <strain evidence="2 3">Japan</strain>
    </source>
</reference>
<name>A0ABN7B1A6_9HEMI</name>
<feature type="compositionally biased region" description="Basic and acidic residues" evidence="1">
    <location>
        <begin position="111"/>
        <end position="122"/>
    </location>
</feature>
<feature type="compositionally biased region" description="Basic residues" evidence="1">
    <location>
        <begin position="100"/>
        <end position="110"/>
    </location>
</feature>
<feature type="region of interest" description="Disordered" evidence="1">
    <location>
        <begin position="90"/>
        <end position="122"/>
    </location>
</feature>
<sequence>MLTVFNYIKTAFGIGSRAEKPFLEFKQSNEPDVSPTIHDDFLNPDLPLVMISSDMKAFLLDAVTGIEDTFETIYGIVEIMEQSGSWLITNEDGSDLQRSNKPHPRSKYLKNCHDSNRRPSSI</sequence>
<dbReference type="Proteomes" id="UP001307889">
    <property type="component" value="Chromosome 8"/>
</dbReference>
<keyword evidence="3" id="KW-1185">Reference proteome</keyword>
<evidence type="ECO:0000256" key="1">
    <source>
        <dbReference type="SAM" id="MobiDB-lite"/>
    </source>
</evidence>
<dbReference type="EMBL" id="AP028916">
    <property type="protein sequence ID" value="BES97579.1"/>
    <property type="molecule type" value="Genomic_DNA"/>
</dbReference>
<protein>
    <submittedName>
        <fullName evidence="2">Uncharacterized protein</fullName>
    </submittedName>
</protein>
<gene>
    <name evidence="2" type="ORF">NTJ_10393</name>
</gene>
<accession>A0ABN7B1A6</accession>
<proteinExistence type="predicted"/>
<evidence type="ECO:0000313" key="3">
    <source>
        <dbReference type="Proteomes" id="UP001307889"/>
    </source>
</evidence>
<organism evidence="2 3">
    <name type="scientific">Nesidiocoris tenuis</name>
    <dbReference type="NCBI Taxonomy" id="355587"/>
    <lineage>
        <taxon>Eukaryota</taxon>
        <taxon>Metazoa</taxon>
        <taxon>Ecdysozoa</taxon>
        <taxon>Arthropoda</taxon>
        <taxon>Hexapoda</taxon>
        <taxon>Insecta</taxon>
        <taxon>Pterygota</taxon>
        <taxon>Neoptera</taxon>
        <taxon>Paraneoptera</taxon>
        <taxon>Hemiptera</taxon>
        <taxon>Heteroptera</taxon>
        <taxon>Panheteroptera</taxon>
        <taxon>Cimicomorpha</taxon>
        <taxon>Miridae</taxon>
        <taxon>Dicyphina</taxon>
        <taxon>Nesidiocoris</taxon>
    </lineage>
</organism>
<evidence type="ECO:0000313" key="2">
    <source>
        <dbReference type="EMBL" id="BES97579.1"/>
    </source>
</evidence>